<dbReference type="VEuPathDB" id="ToxoDB:TGP89_290900"/>
<sequence length="300" mass="33130">MPFLVFEAASLLPATLHLPLSLSSLPSLLHPLLFVTAFSVCSLFPSSSSSRLSVSFRRFSLCPSVAAFDLFFSLSRFVEVAFSLGLDVVHPHPMPLPKIPSAARLAELLSGGGGLPILSERVVYRGWRNVIKRQVQFPNGQPVTFDVTDAPPAVLVLPWCSKTKTMTLLKEYCPGVNERGMYTLVAGLYEEKHASVEDCVRCETEEEAHLRGGTLIAVMDSPDRSLPGAKYTGQKFLPYIVKDAQKVSDPRPLDEDEIILPVHEITPDEAVWLALHGRITSTGCMMLFMALHKLKELREL</sequence>
<dbReference type="InterPro" id="IPR015797">
    <property type="entry name" value="NUDIX_hydrolase-like_dom_sf"/>
</dbReference>
<feature type="domain" description="Nudix hydrolase" evidence="1">
    <location>
        <begin position="151"/>
        <end position="265"/>
    </location>
</feature>
<dbReference type="InterPro" id="IPR000086">
    <property type="entry name" value="NUDIX_hydrolase_dom"/>
</dbReference>
<reference evidence="2 3" key="1">
    <citation type="submission" date="2014-03" db="EMBL/GenBank/DDBJ databases">
        <authorList>
            <person name="Sibley D."/>
            <person name="Venepally P."/>
            <person name="Karamycheva S."/>
            <person name="Hadjithomas M."/>
            <person name="Khan A."/>
            <person name="Brunk B."/>
            <person name="Roos D."/>
            <person name="Caler E."/>
            <person name="Lorenzi H."/>
        </authorList>
    </citation>
    <scope>NUCLEOTIDE SEQUENCE [LARGE SCALE GENOMIC DNA]</scope>
    <source>
        <strain evidence="3">p89</strain>
    </source>
</reference>
<organism evidence="2 3">
    <name type="scientific">Toxoplasma gondii p89</name>
    <dbReference type="NCBI Taxonomy" id="943119"/>
    <lineage>
        <taxon>Eukaryota</taxon>
        <taxon>Sar</taxon>
        <taxon>Alveolata</taxon>
        <taxon>Apicomplexa</taxon>
        <taxon>Conoidasida</taxon>
        <taxon>Coccidia</taxon>
        <taxon>Eucoccidiorida</taxon>
        <taxon>Eimeriorina</taxon>
        <taxon>Sarcocystidae</taxon>
        <taxon>Toxoplasma</taxon>
    </lineage>
</organism>
<gene>
    <name evidence="2" type="ORF">TGP89_290900</name>
</gene>
<dbReference type="OrthoDB" id="185493at2759"/>
<dbReference type="Proteomes" id="UP000028828">
    <property type="component" value="Unassembled WGS sequence"/>
</dbReference>
<dbReference type="GO" id="GO:0016787">
    <property type="term" value="F:hydrolase activity"/>
    <property type="evidence" value="ECO:0007669"/>
    <property type="project" value="UniProtKB-KW"/>
</dbReference>
<proteinExistence type="predicted"/>
<dbReference type="SUPFAM" id="SSF55811">
    <property type="entry name" value="Nudix"/>
    <property type="match status" value="1"/>
</dbReference>
<evidence type="ECO:0000313" key="2">
    <source>
        <dbReference type="EMBL" id="KFG31081.1"/>
    </source>
</evidence>
<name>A0A086JG13_TOXGO</name>
<dbReference type="AlphaFoldDB" id="A0A086JG13"/>
<evidence type="ECO:0000259" key="1">
    <source>
        <dbReference type="Pfam" id="PF00293"/>
    </source>
</evidence>
<evidence type="ECO:0000313" key="3">
    <source>
        <dbReference type="Proteomes" id="UP000028828"/>
    </source>
</evidence>
<protein>
    <submittedName>
        <fullName evidence="2">Hydrolase, NUDIX family protein</fullName>
    </submittedName>
</protein>
<accession>A0A086JG13</accession>
<dbReference type="Gene3D" id="3.90.79.10">
    <property type="entry name" value="Nucleoside Triphosphate Pyrophosphohydrolase"/>
    <property type="match status" value="1"/>
</dbReference>
<comment type="caution">
    <text evidence="2">The sequence shown here is derived from an EMBL/GenBank/DDBJ whole genome shotgun (WGS) entry which is preliminary data.</text>
</comment>
<dbReference type="Pfam" id="PF00293">
    <property type="entry name" value="NUDIX"/>
    <property type="match status" value="1"/>
</dbReference>
<keyword evidence="2" id="KW-0378">Hydrolase</keyword>
<dbReference type="EMBL" id="AEYI02001994">
    <property type="protein sequence ID" value="KFG31081.1"/>
    <property type="molecule type" value="Genomic_DNA"/>
</dbReference>